<dbReference type="EMBL" id="JBBPBN010000051">
    <property type="protein sequence ID" value="KAK8991999.1"/>
    <property type="molecule type" value="Genomic_DNA"/>
</dbReference>
<gene>
    <name evidence="1" type="ORF">V6N11_044891</name>
</gene>
<accession>A0ABR2PUR2</accession>
<dbReference type="SUPFAM" id="SSF48403">
    <property type="entry name" value="Ankyrin repeat"/>
    <property type="match status" value="1"/>
</dbReference>
<comment type="caution">
    <text evidence="1">The sequence shown here is derived from an EMBL/GenBank/DDBJ whole genome shotgun (WGS) entry which is preliminary data.</text>
</comment>
<reference evidence="1 2" key="1">
    <citation type="journal article" date="2024" name="G3 (Bethesda)">
        <title>Genome assembly of Hibiscus sabdariffa L. provides insights into metabolisms of medicinal natural products.</title>
        <authorList>
            <person name="Kim T."/>
        </authorList>
    </citation>
    <scope>NUCLEOTIDE SEQUENCE [LARGE SCALE GENOMIC DNA]</scope>
    <source>
        <strain evidence="1">TK-2024</strain>
        <tissue evidence="1">Old leaves</tissue>
    </source>
</reference>
<dbReference type="InterPro" id="IPR036770">
    <property type="entry name" value="Ankyrin_rpt-contain_sf"/>
</dbReference>
<sequence length="197" mass="20844">MKNKRLDVFQVLFRMLRKKDYYKEVMNQKEEDGSIALYITASNNKPQVLKLILESKIDKHVANQDGVERLLSAISSVPRATSAGAEATASVPCSARADNATRLSADSRAVATEVSVECEGSHAGEQVSPSMSVGVYSSATDGAHNVGQVSSPDLTIAPVSRTSTGEVPEIVGLEAPANPLVISEPQAGIESMELTAS</sequence>
<dbReference type="Proteomes" id="UP001396334">
    <property type="component" value="Unassembled WGS sequence"/>
</dbReference>
<name>A0ABR2PUR2_9ROSI</name>
<protein>
    <submittedName>
        <fullName evidence="1">Uncharacterized protein</fullName>
    </submittedName>
</protein>
<proteinExistence type="predicted"/>
<evidence type="ECO:0000313" key="1">
    <source>
        <dbReference type="EMBL" id="KAK8991999.1"/>
    </source>
</evidence>
<evidence type="ECO:0000313" key="2">
    <source>
        <dbReference type="Proteomes" id="UP001396334"/>
    </source>
</evidence>
<organism evidence="1 2">
    <name type="scientific">Hibiscus sabdariffa</name>
    <name type="common">roselle</name>
    <dbReference type="NCBI Taxonomy" id="183260"/>
    <lineage>
        <taxon>Eukaryota</taxon>
        <taxon>Viridiplantae</taxon>
        <taxon>Streptophyta</taxon>
        <taxon>Embryophyta</taxon>
        <taxon>Tracheophyta</taxon>
        <taxon>Spermatophyta</taxon>
        <taxon>Magnoliopsida</taxon>
        <taxon>eudicotyledons</taxon>
        <taxon>Gunneridae</taxon>
        <taxon>Pentapetalae</taxon>
        <taxon>rosids</taxon>
        <taxon>malvids</taxon>
        <taxon>Malvales</taxon>
        <taxon>Malvaceae</taxon>
        <taxon>Malvoideae</taxon>
        <taxon>Hibiscus</taxon>
    </lineage>
</organism>
<keyword evidence="2" id="KW-1185">Reference proteome</keyword>